<organism evidence="13 14">
    <name type="scientific">Wickerhamomyces pijperi</name>
    <name type="common">Yeast</name>
    <name type="synonym">Pichia pijperi</name>
    <dbReference type="NCBI Taxonomy" id="599730"/>
    <lineage>
        <taxon>Eukaryota</taxon>
        <taxon>Fungi</taxon>
        <taxon>Dikarya</taxon>
        <taxon>Ascomycota</taxon>
        <taxon>Saccharomycotina</taxon>
        <taxon>Saccharomycetes</taxon>
        <taxon>Phaffomycetales</taxon>
        <taxon>Wickerhamomycetaceae</taxon>
        <taxon>Wickerhamomyces</taxon>
    </lineage>
</organism>
<evidence type="ECO:0000256" key="5">
    <source>
        <dbReference type="ARBA" id="ARBA00022787"/>
    </source>
</evidence>
<keyword evidence="4" id="KW-0812">Transmembrane</keyword>
<keyword evidence="10" id="KW-0472">Membrane</keyword>
<dbReference type="EMBL" id="JAEUBG010001462">
    <property type="protein sequence ID" value="KAH3686358.1"/>
    <property type="molecule type" value="Genomic_DNA"/>
</dbReference>
<evidence type="ECO:0000256" key="4">
    <source>
        <dbReference type="ARBA" id="ARBA00022692"/>
    </source>
</evidence>
<dbReference type="Pfam" id="PF04281">
    <property type="entry name" value="Tom22"/>
    <property type="match status" value="1"/>
</dbReference>
<evidence type="ECO:0000256" key="10">
    <source>
        <dbReference type="ARBA" id="ARBA00023136"/>
    </source>
</evidence>
<reference evidence="13" key="1">
    <citation type="journal article" date="2021" name="Open Biol.">
        <title>Shared evolutionary footprints suggest mitochondrial oxidative damage underlies multiple complex I losses in fungi.</title>
        <authorList>
            <person name="Schikora-Tamarit M.A."/>
            <person name="Marcet-Houben M."/>
            <person name="Nosek J."/>
            <person name="Gabaldon T."/>
        </authorList>
    </citation>
    <scope>NUCLEOTIDE SEQUENCE</scope>
    <source>
        <strain evidence="13">CBS2887</strain>
    </source>
</reference>
<name>A0A9P8TNQ8_WICPI</name>
<keyword evidence="14" id="KW-1185">Reference proteome</keyword>
<evidence type="ECO:0000256" key="11">
    <source>
        <dbReference type="ARBA" id="ARBA00023170"/>
    </source>
</evidence>
<keyword evidence="3" id="KW-0813">Transport</keyword>
<evidence type="ECO:0000256" key="6">
    <source>
        <dbReference type="ARBA" id="ARBA00022927"/>
    </source>
</evidence>
<feature type="region of interest" description="Disordered" evidence="12">
    <location>
        <begin position="1"/>
        <end position="50"/>
    </location>
</feature>
<comment type="subcellular location">
    <subcellularLocation>
        <location evidence="1">Mitochondrion outer membrane</location>
        <topology evidence="1">Single-pass membrane protein</topology>
    </subcellularLocation>
</comment>
<dbReference type="CDD" id="cd22884">
    <property type="entry name" value="TOM22"/>
    <property type="match status" value="1"/>
</dbReference>
<comment type="similarity">
    <text evidence="2">Belongs to the Tom22 family.</text>
</comment>
<accession>A0A9P8TNQ8</accession>
<comment type="caution">
    <text evidence="13">The sequence shown here is derived from an EMBL/GenBank/DDBJ whole genome shotgun (WGS) entry which is preliminary data.</text>
</comment>
<sequence length="155" mass="16906">MVKLTQIDDETEFQEQKTTSTGPVVQEEADFEDEESEEEEEASDDEFEDDFDINETLCERISALKDIIPAQQRTQISNAVSTTYNLFTSGLLKCGSFTWCFTTGALLLGVPLSLSILAEQQLMELEKEFKLQQGANDILASGDAAAPAAAAPATA</sequence>
<evidence type="ECO:0000256" key="12">
    <source>
        <dbReference type="SAM" id="MobiDB-lite"/>
    </source>
</evidence>
<evidence type="ECO:0000256" key="8">
    <source>
        <dbReference type="ARBA" id="ARBA00023010"/>
    </source>
</evidence>
<evidence type="ECO:0000256" key="3">
    <source>
        <dbReference type="ARBA" id="ARBA00022448"/>
    </source>
</evidence>
<evidence type="ECO:0008006" key="15">
    <source>
        <dbReference type="Google" id="ProtNLM"/>
    </source>
</evidence>
<gene>
    <name evidence="13" type="ORF">WICPIJ_002720</name>
</gene>
<dbReference type="AlphaFoldDB" id="A0A9P8TNQ8"/>
<dbReference type="GO" id="GO:0005741">
    <property type="term" value="C:mitochondrial outer membrane"/>
    <property type="evidence" value="ECO:0007669"/>
    <property type="project" value="UniProtKB-SubCell"/>
</dbReference>
<evidence type="ECO:0000256" key="2">
    <source>
        <dbReference type="ARBA" id="ARBA00009874"/>
    </source>
</evidence>
<keyword evidence="5" id="KW-1000">Mitochondrion outer membrane</keyword>
<dbReference type="PANTHER" id="PTHR12504">
    <property type="entry name" value="MITOCHONDRIAL IMPORT RECEPTOR SUBUNIT TOM22"/>
    <property type="match status" value="1"/>
</dbReference>
<evidence type="ECO:0000256" key="9">
    <source>
        <dbReference type="ARBA" id="ARBA00023128"/>
    </source>
</evidence>
<protein>
    <recommendedName>
        <fullName evidence="15">Mitochondrial import receptor subunit TOM22</fullName>
    </recommendedName>
</protein>
<keyword evidence="7" id="KW-1133">Transmembrane helix</keyword>
<proteinExistence type="inferred from homology"/>
<keyword evidence="8" id="KW-0811">Translocation</keyword>
<dbReference type="Proteomes" id="UP000774326">
    <property type="component" value="Unassembled WGS sequence"/>
</dbReference>
<dbReference type="GO" id="GO:0006886">
    <property type="term" value="P:intracellular protein transport"/>
    <property type="evidence" value="ECO:0007669"/>
    <property type="project" value="InterPro"/>
</dbReference>
<dbReference type="InterPro" id="IPR005683">
    <property type="entry name" value="Tom22"/>
</dbReference>
<evidence type="ECO:0000256" key="7">
    <source>
        <dbReference type="ARBA" id="ARBA00022989"/>
    </source>
</evidence>
<keyword evidence="11" id="KW-0675">Receptor</keyword>
<dbReference type="PANTHER" id="PTHR12504:SF0">
    <property type="entry name" value="MITOCHONDRIAL IMPORT RECEPTOR SUBUNIT TOM22 HOMOLOG"/>
    <property type="match status" value="1"/>
</dbReference>
<feature type="compositionally biased region" description="Acidic residues" evidence="12">
    <location>
        <begin position="27"/>
        <end position="50"/>
    </location>
</feature>
<evidence type="ECO:0000256" key="1">
    <source>
        <dbReference type="ARBA" id="ARBA00004572"/>
    </source>
</evidence>
<keyword evidence="9" id="KW-0496">Mitochondrion</keyword>
<dbReference type="OrthoDB" id="10016939at2759"/>
<evidence type="ECO:0000313" key="14">
    <source>
        <dbReference type="Proteomes" id="UP000774326"/>
    </source>
</evidence>
<keyword evidence="6" id="KW-0653">Protein transport</keyword>
<reference evidence="13" key="2">
    <citation type="submission" date="2021-01" db="EMBL/GenBank/DDBJ databases">
        <authorList>
            <person name="Schikora-Tamarit M.A."/>
        </authorList>
    </citation>
    <scope>NUCLEOTIDE SEQUENCE</scope>
    <source>
        <strain evidence="13">CBS2887</strain>
    </source>
</reference>
<evidence type="ECO:0000313" key="13">
    <source>
        <dbReference type="EMBL" id="KAH3686358.1"/>
    </source>
</evidence>